<evidence type="ECO:0000313" key="5">
    <source>
        <dbReference type="Proteomes" id="UP000217979"/>
    </source>
</evidence>
<keyword evidence="1" id="KW-0732">Signal</keyword>
<evidence type="ECO:0000313" key="4">
    <source>
        <dbReference type="EMBL" id="ATF95203.1"/>
    </source>
</evidence>
<evidence type="ECO:0000259" key="2">
    <source>
        <dbReference type="Pfam" id="PF15976"/>
    </source>
</evidence>
<gene>
    <name evidence="4" type="ORF">CO704_12880</name>
</gene>
<dbReference type="Pfam" id="PF15976">
    <property type="entry name" value="CooC_C"/>
    <property type="match status" value="1"/>
</dbReference>
<accession>A0A291E5J2</accession>
<dbReference type="InterPro" id="IPR031917">
    <property type="entry name" value="Pilus_assem_C"/>
</dbReference>
<reference evidence="4 5" key="1">
    <citation type="submission" date="2017-09" db="EMBL/GenBank/DDBJ databases">
        <title>FDA dAtabase for Regulatory Grade micrObial Sequences (FDA-ARGOS): Supporting development and validation of Infectious Disease Dx tests.</title>
        <authorList>
            <person name="Minogue T."/>
            <person name="Wolcott M."/>
            <person name="Wasieloski L."/>
            <person name="Aguilar W."/>
            <person name="Moore D."/>
            <person name="Tallon L."/>
            <person name="Sadzewicz L."/>
            <person name="Ott S."/>
            <person name="Zhao X."/>
            <person name="Nagaraj S."/>
            <person name="Vavikolanu K."/>
            <person name="Aluvathingal J."/>
            <person name="Nadendla S."/>
            <person name="Sichtig H."/>
        </authorList>
    </citation>
    <scope>NUCLEOTIDE SEQUENCE [LARGE SCALE GENOMIC DNA]</scope>
    <source>
        <strain evidence="4 5">FDAARGOS_392</strain>
    </source>
</reference>
<evidence type="ECO:0000256" key="1">
    <source>
        <dbReference type="ARBA" id="ARBA00022729"/>
    </source>
</evidence>
<dbReference type="Proteomes" id="UP000217979">
    <property type="component" value="Chromosome"/>
</dbReference>
<evidence type="ECO:0008006" key="6">
    <source>
        <dbReference type="Google" id="ProtNLM"/>
    </source>
</evidence>
<dbReference type="EMBL" id="CP023525">
    <property type="protein sequence ID" value="ATF95203.1"/>
    <property type="molecule type" value="Genomic_DNA"/>
</dbReference>
<proteinExistence type="predicted"/>
<feature type="domain" description="Pilus assembly protein E-set like" evidence="3">
    <location>
        <begin position="235"/>
        <end position="299"/>
    </location>
</feature>
<organism evidence="4 5">
    <name type="scientific">Cedecea neteri</name>
    <dbReference type="NCBI Taxonomy" id="158822"/>
    <lineage>
        <taxon>Bacteria</taxon>
        <taxon>Pseudomonadati</taxon>
        <taxon>Pseudomonadota</taxon>
        <taxon>Gammaproteobacteria</taxon>
        <taxon>Enterobacterales</taxon>
        <taxon>Enterobacteriaceae</taxon>
        <taxon>Cedecea</taxon>
    </lineage>
</organism>
<dbReference type="Pfam" id="PF16967">
    <property type="entry name" value="TcfC"/>
    <property type="match status" value="1"/>
</dbReference>
<protein>
    <recommendedName>
        <fullName evidence="6">Fimbrial protein</fullName>
    </recommendedName>
</protein>
<name>A0A291E5J2_9ENTR</name>
<dbReference type="InterPro" id="IPR032636">
    <property type="entry name" value="Pilus_assem_E-set-like_dom"/>
</dbReference>
<sequence>MPDDFRSHFFNAPLSARVMLDNRVLGDAMIMVTEDNRARIIHFTDSGDSEYGEAERQRWLKSFSNFVTLGECSQHDCPPGLLAADYSLSDARLVLLTQQPGNEKGNYWYALPGGGDSGLLLNNQLNLSGSQKQSTMSWNGGLEAALGSWTVTSQFQQDQTRSDGQGSYSRHAMTSLYAQREFQQHFLRAGLFTPDSQGLLRQPYTPGNGISTLAGMMAGSSDALLKGGDIPALYPLYVTANREGVAEIYRDGTLLNSQPVQPGLQMLDTVPLPSGIYEVEIRIMEDGRESSRVTETINKPTRWRTPGQRLRYNLFAGQQQTLWNSDKRDNEGDLAAGASVNWLLHPLATVGMAVQKTGKERQTGVSLDWQAAEPVQIYGNVWRSNITGYGFDTQGIWTHAQGNVALSHSRSWYRSEDEPYRYTTRPSIDHSSTLSTTWRFNSENSLNARLTHRSRNNGIGADVGFNTRTTLAGNAINWRLAAFDRPYGNTSSLRNRGVSLSASFALGGEKRSGNISLGSRTDSNGSRDLYTSASVNQTWDKGPVKMTTATVTADRHGAGFSTYNQFDTPVLAGSFWGQSSTLNSSLSGGINTGSLLAIGGGHAVMSKQAANYQGGGMIIDVSSDDKNAELVALYPGGAAPLKPGRNFIPVDAWKPGTVQIDFPGTEAPALKVEPEYLNYQHIRGGVSAHTVKVMKTMTVMGRLVDGDGHALGGAHVVNHAGRTVTEPDGLFTLEVHENNPVLAVEHRSISQCEIRLNPTTQKTQAEIIFLGNLTCDGLPLAGNTEAASRTAANNKDI</sequence>
<evidence type="ECO:0000259" key="3">
    <source>
        <dbReference type="Pfam" id="PF16967"/>
    </source>
</evidence>
<dbReference type="AlphaFoldDB" id="A0A291E5J2"/>
<feature type="domain" description="Pilus assembly protein C-terminal" evidence="2">
    <location>
        <begin position="683"/>
        <end position="775"/>
    </location>
</feature>